<reference evidence="2 3" key="1">
    <citation type="submission" date="2016-11" db="EMBL/GenBank/DDBJ databases">
        <authorList>
            <person name="Jaros S."/>
            <person name="Januszkiewicz K."/>
            <person name="Wedrychowicz H."/>
        </authorList>
    </citation>
    <scope>NUCLEOTIDE SEQUENCE [LARGE SCALE GENOMIC DNA]</scope>
    <source>
        <strain evidence="2 3">DSM 9297</strain>
    </source>
</reference>
<keyword evidence="1" id="KW-0472">Membrane</keyword>
<dbReference type="Proteomes" id="UP000184357">
    <property type="component" value="Unassembled WGS sequence"/>
</dbReference>
<gene>
    <name evidence="2" type="ORF">SAMN05443636_2411</name>
</gene>
<keyword evidence="1" id="KW-0812">Transmembrane</keyword>
<feature type="transmembrane region" description="Helical" evidence="1">
    <location>
        <begin position="93"/>
        <end position="111"/>
    </location>
</feature>
<dbReference type="STRING" id="43928.SAMN05443636_2411"/>
<accession>A0A1M5SBY4</accession>
<dbReference type="AlphaFoldDB" id="A0A1M5SBY4"/>
<protein>
    <submittedName>
        <fullName evidence="2">Uncharacterized protein</fullName>
    </submittedName>
</protein>
<evidence type="ECO:0000313" key="2">
    <source>
        <dbReference type="EMBL" id="SHH36034.1"/>
    </source>
</evidence>
<dbReference type="OrthoDB" id="307550at2157"/>
<keyword evidence="1" id="KW-1133">Transmembrane helix</keyword>
<dbReference type="EMBL" id="FQWV01000006">
    <property type="protein sequence ID" value="SHH36034.1"/>
    <property type="molecule type" value="Genomic_DNA"/>
</dbReference>
<dbReference type="RefSeq" id="WP_073309874.1">
    <property type="nucleotide sequence ID" value="NZ_FQWV01000006.1"/>
</dbReference>
<organism evidence="2 3">
    <name type="scientific">Halobaculum gomorrense</name>
    <dbReference type="NCBI Taxonomy" id="43928"/>
    <lineage>
        <taxon>Archaea</taxon>
        <taxon>Methanobacteriati</taxon>
        <taxon>Methanobacteriota</taxon>
        <taxon>Stenosarchaea group</taxon>
        <taxon>Halobacteria</taxon>
        <taxon>Halobacteriales</taxon>
        <taxon>Haloferacaceae</taxon>
        <taxon>Halobaculum</taxon>
    </lineage>
</organism>
<proteinExistence type="predicted"/>
<name>A0A1M5SBY4_9EURY</name>
<keyword evidence="3" id="KW-1185">Reference proteome</keyword>
<sequence>MRVRETFIGNGLDIALLGVIAAGLGLSLGAVAGSAESSPSLIRFFQAPADATYPGVLPQDKALLLLTDPRTADAATGASGAAGAADPSGGVELVLVGVGAVLIAVGLTVAWRE</sequence>
<feature type="transmembrane region" description="Helical" evidence="1">
    <location>
        <begin position="12"/>
        <end position="35"/>
    </location>
</feature>
<evidence type="ECO:0000256" key="1">
    <source>
        <dbReference type="SAM" id="Phobius"/>
    </source>
</evidence>
<evidence type="ECO:0000313" key="3">
    <source>
        <dbReference type="Proteomes" id="UP000184357"/>
    </source>
</evidence>